<gene>
    <name evidence="2" type="ORF">A9Q02_12990</name>
</gene>
<accession>A0A2H3LA87</accession>
<keyword evidence="1" id="KW-0175">Coiled coil</keyword>
<proteinExistence type="predicted"/>
<evidence type="ECO:0000313" key="3">
    <source>
        <dbReference type="Proteomes" id="UP000220922"/>
    </source>
</evidence>
<dbReference type="AlphaFoldDB" id="A0A2H3LA87"/>
<organism evidence="2 3">
    <name type="scientific">Candidatus Chloroploca asiatica</name>
    <dbReference type="NCBI Taxonomy" id="1506545"/>
    <lineage>
        <taxon>Bacteria</taxon>
        <taxon>Bacillati</taxon>
        <taxon>Chloroflexota</taxon>
        <taxon>Chloroflexia</taxon>
        <taxon>Chloroflexales</taxon>
        <taxon>Chloroflexineae</taxon>
        <taxon>Oscillochloridaceae</taxon>
        <taxon>Candidatus Chloroploca</taxon>
    </lineage>
</organism>
<dbReference type="OrthoDB" id="143133at2"/>
<evidence type="ECO:0000313" key="2">
    <source>
        <dbReference type="EMBL" id="PDV99271.1"/>
    </source>
</evidence>
<feature type="coiled-coil region" evidence="1">
    <location>
        <begin position="23"/>
        <end position="50"/>
    </location>
</feature>
<protein>
    <submittedName>
        <fullName evidence="2">Uncharacterized protein</fullName>
    </submittedName>
</protein>
<evidence type="ECO:0000256" key="1">
    <source>
        <dbReference type="SAM" id="Coils"/>
    </source>
</evidence>
<comment type="caution">
    <text evidence="2">The sequence shown here is derived from an EMBL/GenBank/DDBJ whole genome shotgun (WGS) entry which is preliminary data.</text>
</comment>
<dbReference type="EMBL" id="LYXE01000078">
    <property type="protein sequence ID" value="PDV99271.1"/>
    <property type="molecule type" value="Genomic_DNA"/>
</dbReference>
<dbReference type="Proteomes" id="UP000220922">
    <property type="component" value="Unassembled WGS sequence"/>
</dbReference>
<reference evidence="2 3" key="1">
    <citation type="submission" date="2016-05" db="EMBL/GenBank/DDBJ databases">
        <authorList>
            <person name="Lavstsen T."/>
            <person name="Jespersen J.S."/>
        </authorList>
    </citation>
    <scope>NUCLEOTIDE SEQUENCE [LARGE SCALE GENOMIC DNA]</scope>
    <source>
        <strain evidence="2 3">B7-9</strain>
    </source>
</reference>
<keyword evidence="3" id="KW-1185">Reference proteome</keyword>
<name>A0A2H3LA87_9CHLR</name>
<feature type="coiled-coil region" evidence="1">
    <location>
        <begin position="146"/>
        <end position="198"/>
    </location>
</feature>
<sequence>MTNPDLTAKYEEERLRSHAQSQVVYLQGQIDELRRLIKEQTNKYNLVVEQVRKTESMVAQVQTLFERHTNEVAQATETVRRDVTNLRKEVAGALVKIDEGVRPIRDLQTQIQQIAEARKTDRDYIASWLGRVEHIEQQIPTIQAQLKEFDDRQRQILLQLDRLREADTATVQEVRRVNDELQIEKQSLRRQSVEAQQLVADVFPVLQEHASRIERIDEIRQHINLFAETLPAQITEVASKLPDINAEIKRIERISTERFLMNQERLEDVRQQADEKIGDLQEADEQHLRQLTNWLERIDSYIREIEQRLTATVSKMEVTDQAHIARITEIERREMERLNALLVSLRGVVERNQTALIEAKGGEAAL</sequence>
<dbReference type="RefSeq" id="WP_097652191.1">
    <property type="nucleotide sequence ID" value="NZ_LYXE01000078.1"/>
</dbReference>